<dbReference type="EMBL" id="JAHYIQ010000004">
    <property type="protein sequence ID" value="KAK1132552.1"/>
    <property type="molecule type" value="Genomic_DNA"/>
</dbReference>
<dbReference type="Proteomes" id="UP001177670">
    <property type="component" value="Unassembled WGS sequence"/>
</dbReference>
<evidence type="ECO:0000313" key="3">
    <source>
        <dbReference type="Proteomes" id="UP001177670"/>
    </source>
</evidence>
<reference evidence="2" key="1">
    <citation type="submission" date="2021-10" db="EMBL/GenBank/DDBJ databases">
        <title>Melipona bicolor Genome sequencing and assembly.</title>
        <authorList>
            <person name="Araujo N.S."/>
            <person name="Arias M.C."/>
        </authorList>
    </citation>
    <scope>NUCLEOTIDE SEQUENCE</scope>
    <source>
        <strain evidence="2">USP_2M_L1-L4_2017</strain>
        <tissue evidence="2">Whole body</tissue>
    </source>
</reference>
<name>A0AA40G7K9_9HYME</name>
<organism evidence="2 3">
    <name type="scientific">Melipona bicolor</name>
    <dbReference type="NCBI Taxonomy" id="60889"/>
    <lineage>
        <taxon>Eukaryota</taxon>
        <taxon>Metazoa</taxon>
        <taxon>Ecdysozoa</taxon>
        <taxon>Arthropoda</taxon>
        <taxon>Hexapoda</taxon>
        <taxon>Insecta</taxon>
        <taxon>Pterygota</taxon>
        <taxon>Neoptera</taxon>
        <taxon>Endopterygota</taxon>
        <taxon>Hymenoptera</taxon>
        <taxon>Apocrita</taxon>
        <taxon>Aculeata</taxon>
        <taxon>Apoidea</taxon>
        <taxon>Anthophila</taxon>
        <taxon>Apidae</taxon>
        <taxon>Melipona</taxon>
    </lineage>
</organism>
<protein>
    <submittedName>
        <fullName evidence="2">Uncharacterized protein</fullName>
    </submittedName>
</protein>
<evidence type="ECO:0000313" key="2">
    <source>
        <dbReference type="EMBL" id="KAK1132552.1"/>
    </source>
</evidence>
<keyword evidence="3" id="KW-1185">Reference proteome</keyword>
<dbReference type="AlphaFoldDB" id="A0AA40G7K9"/>
<gene>
    <name evidence="2" type="ORF">K0M31_013935</name>
</gene>
<accession>A0AA40G7K9</accession>
<proteinExistence type="predicted"/>
<evidence type="ECO:0000256" key="1">
    <source>
        <dbReference type="SAM" id="MobiDB-lite"/>
    </source>
</evidence>
<sequence>MLRWRTHDGASNHNTSPAYGCTCSHTPDNTYTLTVSQRSGQPGPDTQKHHQLYRDRAARLHQHTVQHTVVTKTVTPIPSSNYHPRTVTHGGRGRARGAPPGWGRFFKSSHQGSILAWLNARTGHTSKAI</sequence>
<comment type="caution">
    <text evidence="2">The sequence shown here is derived from an EMBL/GenBank/DDBJ whole genome shotgun (WGS) entry which is preliminary data.</text>
</comment>
<feature type="region of interest" description="Disordered" evidence="1">
    <location>
        <begin position="73"/>
        <end position="100"/>
    </location>
</feature>